<feature type="chain" id="PRO_5014123969" description="TonB-dependent receptor" evidence="13">
    <location>
        <begin position="33"/>
        <end position="674"/>
    </location>
</feature>
<name>A0A2I1RH64_FAUOS</name>
<dbReference type="InterPro" id="IPR012910">
    <property type="entry name" value="Plug_dom"/>
</dbReference>
<evidence type="ECO:0000256" key="1">
    <source>
        <dbReference type="ARBA" id="ARBA00004571"/>
    </source>
</evidence>
<dbReference type="GO" id="GO:0015344">
    <property type="term" value="F:siderophore uptake transmembrane transporter activity"/>
    <property type="evidence" value="ECO:0007669"/>
    <property type="project" value="TreeGrafter"/>
</dbReference>
<comment type="similarity">
    <text evidence="2 10 12">Belongs to the TonB-dependent receptor family.</text>
</comment>
<dbReference type="PROSITE" id="PS01156">
    <property type="entry name" value="TONB_DEPENDENT_REC_2"/>
    <property type="match status" value="1"/>
</dbReference>
<keyword evidence="7 12" id="KW-0798">TonB box</keyword>
<evidence type="ECO:0000256" key="2">
    <source>
        <dbReference type="ARBA" id="ARBA00009810"/>
    </source>
</evidence>
<feature type="domain" description="TonB-dependent receptor plug" evidence="15">
    <location>
        <begin position="63"/>
        <end position="159"/>
    </location>
</feature>
<keyword evidence="5 10" id="KW-0812">Transmembrane</keyword>
<dbReference type="InterPro" id="IPR000531">
    <property type="entry name" value="Beta-barrel_TonB"/>
</dbReference>
<gene>
    <name evidence="16" type="ORF">CYJ96_08830</name>
</gene>
<dbReference type="Gene3D" id="2.170.130.10">
    <property type="entry name" value="TonB-dependent receptor, plug domain"/>
    <property type="match status" value="1"/>
</dbReference>
<dbReference type="InterPro" id="IPR036942">
    <property type="entry name" value="Beta-barrel_TonB_sf"/>
</dbReference>
<feature type="signal peptide" evidence="13">
    <location>
        <begin position="1"/>
        <end position="32"/>
    </location>
</feature>
<keyword evidence="6 13" id="KW-0732">Signal</keyword>
<comment type="caution">
    <text evidence="16">The sequence shown here is derived from an EMBL/GenBank/DDBJ whole genome shotgun (WGS) entry which is preliminary data.</text>
</comment>
<evidence type="ECO:0008006" key="18">
    <source>
        <dbReference type="Google" id="ProtNLM"/>
    </source>
</evidence>
<feature type="domain" description="TonB-dependent receptor-like beta-barrel" evidence="14">
    <location>
        <begin position="254"/>
        <end position="645"/>
    </location>
</feature>
<dbReference type="InterPro" id="IPR039426">
    <property type="entry name" value="TonB-dep_rcpt-like"/>
</dbReference>
<evidence type="ECO:0000256" key="12">
    <source>
        <dbReference type="RuleBase" id="RU003357"/>
    </source>
</evidence>
<proteinExistence type="inferred from homology"/>
<evidence type="ECO:0000256" key="13">
    <source>
        <dbReference type="SAM" id="SignalP"/>
    </source>
</evidence>
<evidence type="ECO:0000256" key="6">
    <source>
        <dbReference type="ARBA" id="ARBA00022729"/>
    </source>
</evidence>
<protein>
    <recommendedName>
        <fullName evidence="18">TonB-dependent receptor</fullName>
    </recommendedName>
</protein>
<evidence type="ECO:0000256" key="5">
    <source>
        <dbReference type="ARBA" id="ARBA00022692"/>
    </source>
</evidence>
<dbReference type="SUPFAM" id="SSF56935">
    <property type="entry name" value="Porins"/>
    <property type="match status" value="1"/>
</dbReference>
<evidence type="ECO:0000256" key="9">
    <source>
        <dbReference type="ARBA" id="ARBA00023237"/>
    </source>
</evidence>
<dbReference type="Proteomes" id="UP000234914">
    <property type="component" value="Unassembled WGS sequence"/>
</dbReference>
<evidence type="ECO:0000313" key="16">
    <source>
        <dbReference type="EMBL" id="PKZ68469.1"/>
    </source>
</evidence>
<sequence>MNTANASLPPRGALRYLSLCVLTTLYSPLVTASEPEPVTTLQTITFNARQYTPAKQTENVRHESSVKVQQADLLNQYLPTVAGVNVGGTSGMDQHIYIRGLGSDNAGSALKITVDGVRQPETRGFHHAGISGLDPDLYKTTEVSVGNNSVTLGNNAIGGGVAFTTVDAQDLLLPDQKMGAKVKLGYASNDHQFQRSLTTYAKPNEQLDMIVSYSERDSDGGEDGKSNHIQGDDITIKNILAKVNVMPAEGHKITASYQSYDNDGNYPFRPNIGYQANLPANIHPGYINNETYALGYEYKPHSNFELNSKIYHLTNESLSQGLRGTTPMRIATSGKTDGMTASIKQQLTQHHGDHALTHTLNYGVEGYKKSSTLESSDITEDATSVGVYLQDRIELGRFALTPGVRFDHYKPSERLSSDDYNQVSGALAGEFKLTPNHSLFASYTQLFNGPPLPETIHQFGQTFVNKDLEAETGANAELGISSRFQGVFDSQDSMSLTAKVFDTQYDNKIDRITGIDCTTGNSVTDGQCASYINAGETTVKGYELSAKYRLNNMRLNAGYAHAKSETEQGYQLNKDSGDQLNLGFNYDINDKFSLGSAIRHVKGLTRRTSATAVADLPSFTTYDVFGSYRPSTLPQLTVDAGVYNLTDAYYYEHVSNTGDKAMGRNVKVALSYQF</sequence>
<keyword evidence="9 10" id="KW-0998">Cell outer membrane</keyword>
<dbReference type="PANTHER" id="PTHR30069:SF41">
    <property type="entry name" value="HEME_HEMOPEXIN UTILIZATION PROTEIN C"/>
    <property type="match status" value="1"/>
</dbReference>
<evidence type="ECO:0000256" key="3">
    <source>
        <dbReference type="ARBA" id="ARBA00022448"/>
    </source>
</evidence>
<comment type="subcellular location">
    <subcellularLocation>
        <location evidence="1 10">Cell outer membrane</location>
        <topology evidence="1 10">Multi-pass membrane protein</topology>
    </subcellularLocation>
</comment>
<dbReference type="Pfam" id="PF00593">
    <property type="entry name" value="TonB_dep_Rec_b-barrel"/>
    <property type="match status" value="1"/>
</dbReference>
<dbReference type="InterPro" id="IPR037066">
    <property type="entry name" value="Plug_dom_sf"/>
</dbReference>
<dbReference type="EMBL" id="PKJS01000010">
    <property type="protein sequence ID" value="PKZ68469.1"/>
    <property type="molecule type" value="Genomic_DNA"/>
</dbReference>
<dbReference type="CDD" id="cd01347">
    <property type="entry name" value="ligand_gated_channel"/>
    <property type="match status" value="1"/>
</dbReference>
<feature type="short sequence motif" description="TonB C-terminal box" evidence="11">
    <location>
        <begin position="657"/>
        <end position="674"/>
    </location>
</feature>
<dbReference type="GO" id="GO:0009279">
    <property type="term" value="C:cell outer membrane"/>
    <property type="evidence" value="ECO:0007669"/>
    <property type="project" value="UniProtKB-SubCell"/>
</dbReference>
<evidence type="ECO:0000256" key="8">
    <source>
        <dbReference type="ARBA" id="ARBA00023136"/>
    </source>
</evidence>
<evidence type="ECO:0000256" key="11">
    <source>
        <dbReference type="PROSITE-ProRule" id="PRU10144"/>
    </source>
</evidence>
<evidence type="ECO:0000256" key="10">
    <source>
        <dbReference type="PROSITE-ProRule" id="PRU01360"/>
    </source>
</evidence>
<organism evidence="16 17">
    <name type="scientific">Faucicola osloensis</name>
    <name type="common">Moraxella osloensis</name>
    <dbReference type="NCBI Taxonomy" id="34062"/>
    <lineage>
        <taxon>Bacteria</taxon>
        <taxon>Pseudomonadati</taxon>
        <taxon>Pseudomonadota</taxon>
        <taxon>Gammaproteobacteria</taxon>
        <taxon>Moraxellales</taxon>
        <taxon>Moraxellaceae</taxon>
        <taxon>Faucicola</taxon>
    </lineage>
</organism>
<dbReference type="RefSeq" id="WP_101964716.1">
    <property type="nucleotide sequence ID" value="NZ_PKJS01000010.1"/>
</dbReference>
<dbReference type="AlphaFoldDB" id="A0A2I1RH64"/>
<reference evidence="16 17" key="1">
    <citation type="submission" date="2017-12" db="EMBL/GenBank/DDBJ databases">
        <title>Phylogenetic diversity of female urinary microbiome.</title>
        <authorList>
            <person name="Thomas-White K."/>
            <person name="Wolfe A.J."/>
        </authorList>
    </citation>
    <scope>NUCLEOTIDE SEQUENCE [LARGE SCALE GENOMIC DNA]</scope>
    <source>
        <strain evidence="16 17">UMB0416</strain>
    </source>
</reference>
<dbReference type="PANTHER" id="PTHR30069">
    <property type="entry name" value="TONB-DEPENDENT OUTER MEMBRANE RECEPTOR"/>
    <property type="match status" value="1"/>
</dbReference>
<dbReference type="Pfam" id="PF07715">
    <property type="entry name" value="Plug"/>
    <property type="match status" value="1"/>
</dbReference>
<keyword evidence="3 10" id="KW-0813">Transport</keyword>
<keyword evidence="8 10" id="KW-0472">Membrane</keyword>
<keyword evidence="4 10" id="KW-1134">Transmembrane beta strand</keyword>
<dbReference type="Gene3D" id="2.40.170.20">
    <property type="entry name" value="TonB-dependent receptor, beta-barrel domain"/>
    <property type="match status" value="1"/>
</dbReference>
<evidence type="ECO:0000313" key="17">
    <source>
        <dbReference type="Proteomes" id="UP000234914"/>
    </source>
</evidence>
<evidence type="ECO:0000256" key="4">
    <source>
        <dbReference type="ARBA" id="ARBA00022452"/>
    </source>
</evidence>
<evidence type="ECO:0000256" key="7">
    <source>
        <dbReference type="ARBA" id="ARBA00023077"/>
    </source>
</evidence>
<dbReference type="GO" id="GO:0044718">
    <property type="term" value="P:siderophore transmembrane transport"/>
    <property type="evidence" value="ECO:0007669"/>
    <property type="project" value="TreeGrafter"/>
</dbReference>
<dbReference type="PROSITE" id="PS52016">
    <property type="entry name" value="TONB_DEPENDENT_REC_3"/>
    <property type="match status" value="1"/>
</dbReference>
<accession>A0A2I1RH64</accession>
<evidence type="ECO:0000259" key="15">
    <source>
        <dbReference type="Pfam" id="PF07715"/>
    </source>
</evidence>
<dbReference type="InterPro" id="IPR010917">
    <property type="entry name" value="TonB_rcpt_CS"/>
</dbReference>
<evidence type="ECO:0000259" key="14">
    <source>
        <dbReference type="Pfam" id="PF00593"/>
    </source>
</evidence>